<feature type="signal peptide" evidence="7">
    <location>
        <begin position="1"/>
        <end position="25"/>
    </location>
</feature>
<dbReference type="GO" id="GO:0006508">
    <property type="term" value="P:proteolysis"/>
    <property type="evidence" value="ECO:0007669"/>
    <property type="project" value="UniProtKB-KW"/>
</dbReference>
<dbReference type="FunFam" id="3.40.50.1820:FF:000005">
    <property type="entry name" value="Prolyl endopeptidase"/>
    <property type="match status" value="1"/>
</dbReference>
<dbReference type="PROSITE" id="PS51257">
    <property type="entry name" value="PROKAR_LIPOPROTEIN"/>
    <property type="match status" value="1"/>
</dbReference>
<dbReference type="GO" id="GO:0070012">
    <property type="term" value="F:oligopeptidase activity"/>
    <property type="evidence" value="ECO:0007669"/>
    <property type="project" value="TreeGrafter"/>
</dbReference>
<dbReference type="SUPFAM" id="SSF50993">
    <property type="entry name" value="Peptidase/esterase 'gauge' domain"/>
    <property type="match status" value="1"/>
</dbReference>
<sequence>MLRHYLHSFAAVSLLLLTACSTTTPDPEPEEYMAYPESPQGSQVDNYHGVTVSDPYRWLENMDSTEVKDWVAAQNQFTLPYLANLSSREMLKERLTTLWNFERLSTPTRVADRYFFYRNDGLQNQAVLYVTNNLNEPSRTLIDPNQFSLDGTVSLSRTYISPEANYIVYGVSDGGSDWVEFRVRDVQTGNDLNDKITGTKFTNVSWLPDETAFYYSRYPEDENGQADDQQTVRIYKHVLGEEQASDELVYQIDHERPINPYPQVASNGRFLLANLSEGFRTNAIHVLDLTAENAEWQPLFDNWDARYSLIEADGNIFYFYTTNNAPNGRVIAVDINRPEPEHWQELIAEKAETLEDVSYVGGQFFASYLRDAQSLVEIYSAHGRHIKQLELPEIGSVSGFTGDSDHLETFFRLTSFTQPGAIYHYDIANDEINLHQQTQVNAELSDYRTEQVKYKSKDGTEIPMFIVRHKDSQLNGENPVLLYGYGGFNVSLTPSFSVARMVWLEQGGIVAIPNLRGGGEYGDAWHQAGTKLNKQNVFDDFIAAAEFLIDENYSRAEKIAIQGGSNGGLLVAAALTQRPELFGAALPAVGVLDMLRYHTASANARAWSSDYGLSENAEEFTALHAYSPVHNTQAGVCYPPTLITTGDHDDRVVPWHSYKFAAVLQRDQGCNAPVMLRVETRAGHGAGTPTWMAIEQIADQWAFLIEHLNMKSGNTADQNAE</sequence>
<keyword evidence="7" id="KW-0732">Signal</keyword>
<evidence type="ECO:0000313" key="10">
    <source>
        <dbReference type="EMBL" id="RUO19940.1"/>
    </source>
</evidence>
<evidence type="ECO:0000256" key="5">
    <source>
        <dbReference type="ARBA" id="ARBA00022801"/>
    </source>
</evidence>
<dbReference type="EC" id="3.4.21.26" evidence="3"/>
<dbReference type="PROSITE" id="PS00708">
    <property type="entry name" value="PRO_ENDOPEP_SER"/>
    <property type="match status" value="1"/>
</dbReference>
<dbReference type="OrthoDB" id="9801421at2"/>
<dbReference type="SUPFAM" id="SSF53474">
    <property type="entry name" value="alpha/beta-Hydrolases"/>
    <property type="match status" value="1"/>
</dbReference>
<dbReference type="Gene3D" id="3.40.50.1820">
    <property type="entry name" value="alpha/beta hydrolase"/>
    <property type="match status" value="1"/>
</dbReference>
<protein>
    <recommendedName>
        <fullName evidence="3">prolyl oligopeptidase</fullName>
        <ecNumber evidence="3">3.4.21.26</ecNumber>
    </recommendedName>
</protein>
<feature type="domain" description="Peptidase S9A N-terminal" evidence="9">
    <location>
        <begin position="36"/>
        <end position="437"/>
    </location>
</feature>
<proteinExistence type="inferred from homology"/>
<evidence type="ECO:0000256" key="3">
    <source>
        <dbReference type="ARBA" id="ARBA00011897"/>
    </source>
</evidence>
<dbReference type="Pfam" id="PF00326">
    <property type="entry name" value="Peptidase_S9"/>
    <property type="match status" value="1"/>
</dbReference>
<dbReference type="InterPro" id="IPR002471">
    <property type="entry name" value="Pept_S9_AS"/>
</dbReference>
<organism evidence="10 11">
    <name type="scientific">Aliidiomarina iranensis</name>
    <dbReference type="NCBI Taxonomy" id="1434071"/>
    <lineage>
        <taxon>Bacteria</taxon>
        <taxon>Pseudomonadati</taxon>
        <taxon>Pseudomonadota</taxon>
        <taxon>Gammaproteobacteria</taxon>
        <taxon>Alteromonadales</taxon>
        <taxon>Idiomarinaceae</taxon>
        <taxon>Aliidiomarina</taxon>
    </lineage>
</organism>
<dbReference type="GO" id="GO:0004252">
    <property type="term" value="F:serine-type endopeptidase activity"/>
    <property type="evidence" value="ECO:0007669"/>
    <property type="project" value="UniProtKB-EC"/>
</dbReference>
<feature type="domain" description="Peptidase S9 prolyl oligopeptidase catalytic" evidence="8">
    <location>
        <begin position="494"/>
        <end position="710"/>
    </location>
</feature>
<dbReference type="InterPro" id="IPR051167">
    <property type="entry name" value="Prolyl_oligopep/macrocyclase"/>
</dbReference>
<dbReference type="PANTHER" id="PTHR42881">
    <property type="entry name" value="PROLYL ENDOPEPTIDASE"/>
    <property type="match status" value="1"/>
</dbReference>
<evidence type="ECO:0000256" key="6">
    <source>
        <dbReference type="ARBA" id="ARBA00022825"/>
    </source>
</evidence>
<evidence type="ECO:0000256" key="4">
    <source>
        <dbReference type="ARBA" id="ARBA00022670"/>
    </source>
</evidence>
<dbReference type="Proteomes" id="UP000288395">
    <property type="component" value="Unassembled WGS sequence"/>
</dbReference>
<comment type="caution">
    <text evidence="10">The sequence shown here is derived from an EMBL/GenBank/DDBJ whole genome shotgun (WGS) entry which is preliminary data.</text>
</comment>
<reference evidence="11" key="1">
    <citation type="journal article" date="2018" name="Front. Microbiol.">
        <title>Genome-Based Analysis Reveals the Taxonomy and Diversity of the Family Idiomarinaceae.</title>
        <authorList>
            <person name="Liu Y."/>
            <person name="Lai Q."/>
            <person name="Shao Z."/>
        </authorList>
    </citation>
    <scope>NUCLEOTIDE SEQUENCE [LARGE SCALE GENOMIC DNA]</scope>
    <source>
        <strain evidence="11">GBPy7</strain>
    </source>
</reference>
<evidence type="ECO:0000256" key="7">
    <source>
        <dbReference type="SAM" id="SignalP"/>
    </source>
</evidence>
<dbReference type="PANTHER" id="PTHR42881:SF2">
    <property type="entry name" value="PROLYL ENDOPEPTIDASE"/>
    <property type="match status" value="1"/>
</dbReference>
<dbReference type="InterPro" id="IPR029058">
    <property type="entry name" value="AB_hydrolase_fold"/>
</dbReference>
<dbReference type="AlphaFoldDB" id="A0A432VU23"/>
<evidence type="ECO:0000256" key="2">
    <source>
        <dbReference type="ARBA" id="ARBA00005228"/>
    </source>
</evidence>
<dbReference type="Pfam" id="PF02897">
    <property type="entry name" value="Peptidase_S9_N"/>
    <property type="match status" value="1"/>
</dbReference>
<evidence type="ECO:0000313" key="11">
    <source>
        <dbReference type="Proteomes" id="UP000288395"/>
    </source>
</evidence>
<evidence type="ECO:0000259" key="8">
    <source>
        <dbReference type="Pfam" id="PF00326"/>
    </source>
</evidence>
<comment type="catalytic activity">
    <reaction evidence="1">
        <text>Hydrolysis of Pro-|-Xaa &gt;&gt; Ala-|-Xaa in oligopeptides.</text>
        <dbReference type="EC" id="3.4.21.26"/>
    </reaction>
</comment>
<dbReference type="PRINTS" id="PR00862">
    <property type="entry name" value="PROLIGOPTASE"/>
</dbReference>
<comment type="similarity">
    <text evidence="2">Belongs to the peptidase S9A family.</text>
</comment>
<keyword evidence="6" id="KW-0720">Serine protease</keyword>
<feature type="chain" id="PRO_5019554727" description="prolyl oligopeptidase" evidence="7">
    <location>
        <begin position="26"/>
        <end position="721"/>
    </location>
</feature>
<evidence type="ECO:0000256" key="1">
    <source>
        <dbReference type="ARBA" id="ARBA00001070"/>
    </source>
</evidence>
<keyword evidence="4" id="KW-0645">Protease</keyword>
<dbReference type="GO" id="GO:0005829">
    <property type="term" value="C:cytosol"/>
    <property type="evidence" value="ECO:0007669"/>
    <property type="project" value="TreeGrafter"/>
</dbReference>
<dbReference type="InterPro" id="IPR001375">
    <property type="entry name" value="Peptidase_S9_cat"/>
</dbReference>
<dbReference type="Gene3D" id="2.130.10.120">
    <property type="entry name" value="Prolyl oligopeptidase, N-terminal domain"/>
    <property type="match status" value="1"/>
</dbReference>
<name>A0A432VU23_9GAMM</name>
<gene>
    <name evidence="10" type="ORF">CWE08_08450</name>
</gene>
<evidence type="ECO:0000259" key="9">
    <source>
        <dbReference type="Pfam" id="PF02897"/>
    </source>
</evidence>
<keyword evidence="5" id="KW-0378">Hydrolase</keyword>
<keyword evidence="11" id="KW-1185">Reference proteome</keyword>
<dbReference type="RefSeq" id="WP_126767486.1">
    <property type="nucleotide sequence ID" value="NZ_PIPJ01000006.1"/>
</dbReference>
<dbReference type="InterPro" id="IPR023302">
    <property type="entry name" value="Pept_S9A_N"/>
</dbReference>
<accession>A0A432VU23</accession>
<dbReference type="InterPro" id="IPR002470">
    <property type="entry name" value="Peptidase_S9A"/>
</dbReference>
<dbReference type="EMBL" id="PIPJ01000006">
    <property type="protein sequence ID" value="RUO19940.1"/>
    <property type="molecule type" value="Genomic_DNA"/>
</dbReference>